<evidence type="ECO:0000313" key="3">
    <source>
        <dbReference type="EMBL" id="MDI3320471.1"/>
    </source>
</evidence>
<evidence type="ECO:0000313" key="4">
    <source>
        <dbReference type="Proteomes" id="UP001226434"/>
    </source>
</evidence>
<dbReference type="SUPFAM" id="SSF56925">
    <property type="entry name" value="OMPA-like"/>
    <property type="match status" value="1"/>
</dbReference>
<keyword evidence="1" id="KW-0732">Signal</keyword>
<dbReference type="EMBL" id="JASBRG010000007">
    <property type="protein sequence ID" value="MDI3320471.1"/>
    <property type="molecule type" value="Genomic_DNA"/>
</dbReference>
<dbReference type="InterPro" id="IPR025665">
    <property type="entry name" value="Beta-barrel_OMP_2"/>
</dbReference>
<accession>A0ABT6RD20</accession>
<evidence type="ECO:0000259" key="2">
    <source>
        <dbReference type="Pfam" id="PF13568"/>
    </source>
</evidence>
<proteinExistence type="predicted"/>
<dbReference type="RefSeq" id="WP_282334568.1">
    <property type="nucleotide sequence ID" value="NZ_JASBRG010000007.1"/>
</dbReference>
<feature type="domain" description="Outer membrane protein beta-barrel" evidence="2">
    <location>
        <begin position="17"/>
        <end position="167"/>
    </location>
</feature>
<comment type="caution">
    <text evidence="3">The sequence shown here is derived from an EMBL/GenBank/DDBJ whole genome shotgun (WGS) entry which is preliminary data.</text>
</comment>
<keyword evidence="4" id="KW-1185">Reference proteome</keyword>
<dbReference type="InterPro" id="IPR011250">
    <property type="entry name" value="OMP/PagP_B-barrel"/>
</dbReference>
<protein>
    <submittedName>
        <fullName evidence="3">Porin family protein</fullName>
    </submittedName>
</protein>
<name>A0ABT6RD20_9BACT</name>
<gene>
    <name evidence="3" type="ORF">QJ048_11840</name>
</gene>
<dbReference type="Pfam" id="PF13568">
    <property type="entry name" value="OMP_b-brl_2"/>
    <property type="match status" value="1"/>
</dbReference>
<feature type="chain" id="PRO_5047020318" evidence="1">
    <location>
        <begin position="19"/>
        <end position="197"/>
    </location>
</feature>
<sequence length="197" mass="21205">MKKILFASLLFVSSASFAQKFQLGVKGGVNVSNFTGGDFSTAKKSSLIGFHAGAFVNYKFGEVISLQPELLFSTQGATIEDRETGNKQDFKLNYFSIPVMLKVQSPGGFYVETGPVVSINVSGGDFMNQSVKDVTNGADFAWAAGLGYHTKFGLGIGARYNVGLTKVSNVSNASWKSADFKNSVLQVGLFYTLFNNK</sequence>
<reference evidence="3 4" key="1">
    <citation type="submission" date="2023-05" db="EMBL/GenBank/DDBJ databases">
        <title>Genome sequence of Pinibacter sp. MAH-24.</title>
        <authorList>
            <person name="Huq M.A."/>
        </authorList>
    </citation>
    <scope>NUCLEOTIDE SEQUENCE [LARGE SCALE GENOMIC DNA]</scope>
    <source>
        <strain evidence="3 4">MAH-24</strain>
    </source>
</reference>
<feature type="signal peptide" evidence="1">
    <location>
        <begin position="1"/>
        <end position="18"/>
    </location>
</feature>
<organism evidence="3 4">
    <name type="scientific">Pinibacter soli</name>
    <dbReference type="NCBI Taxonomy" id="3044211"/>
    <lineage>
        <taxon>Bacteria</taxon>
        <taxon>Pseudomonadati</taxon>
        <taxon>Bacteroidota</taxon>
        <taxon>Chitinophagia</taxon>
        <taxon>Chitinophagales</taxon>
        <taxon>Chitinophagaceae</taxon>
        <taxon>Pinibacter</taxon>
    </lineage>
</organism>
<evidence type="ECO:0000256" key="1">
    <source>
        <dbReference type="SAM" id="SignalP"/>
    </source>
</evidence>
<dbReference type="Proteomes" id="UP001226434">
    <property type="component" value="Unassembled WGS sequence"/>
</dbReference>